<dbReference type="Gene3D" id="2.60.450.10">
    <property type="entry name" value="Lipopolysaccharide (LPS) transport protein A like domain"/>
    <property type="match status" value="1"/>
</dbReference>
<dbReference type="EMBL" id="AP014936">
    <property type="protein sequence ID" value="BAU47204.1"/>
    <property type="molecule type" value="Genomic_DNA"/>
</dbReference>
<keyword evidence="2 4" id="KW-0732">Signal</keyword>
<comment type="subunit">
    <text evidence="4">Component of the lipopolysaccharide transport and assembly complex.</text>
</comment>
<dbReference type="GO" id="GO:0017089">
    <property type="term" value="F:glycolipid transfer activity"/>
    <property type="evidence" value="ECO:0007669"/>
    <property type="project" value="TreeGrafter"/>
</dbReference>
<comment type="similarity">
    <text evidence="4">Belongs to the LptA family.</text>
</comment>
<keyword evidence="7" id="KW-1185">Reference proteome</keyword>
<feature type="signal peptide" evidence="4">
    <location>
        <begin position="1"/>
        <end position="19"/>
    </location>
</feature>
<dbReference type="AlphaFoldDB" id="A0A1B4V7A5"/>
<evidence type="ECO:0000313" key="7">
    <source>
        <dbReference type="Proteomes" id="UP000218899"/>
    </source>
</evidence>
<evidence type="ECO:0000313" key="6">
    <source>
        <dbReference type="EMBL" id="BAU47204.1"/>
    </source>
</evidence>
<dbReference type="GO" id="GO:0015920">
    <property type="term" value="P:lipopolysaccharide transport"/>
    <property type="evidence" value="ECO:0007669"/>
    <property type="project" value="UniProtKB-UniRule"/>
</dbReference>
<dbReference type="KEGG" id="sva:SVA_0625"/>
<feature type="domain" description="Organic solvent tolerance-like N-terminal" evidence="5">
    <location>
        <begin position="29"/>
        <end position="138"/>
    </location>
</feature>
<keyword evidence="3 4" id="KW-0574">Periplasm</keyword>
<name>A0A1B4V7A5_9GAMM</name>
<dbReference type="GO" id="GO:0043165">
    <property type="term" value="P:Gram-negative-bacterium-type cell outer membrane assembly"/>
    <property type="evidence" value="ECO:0007669"/>
    <property type="project" value="UniProtKB-UniRule"/>
</dbReference>
<keyword evidence="1 4" id="KW-0813">Transport</keyword>
<dbReference type="PANTHER" id="PTHR36504:SF1">
    <property type="entry name" value="LIPOPOLYSACCHARIDE EXPORT SYSTEM PROTEIN LPTA"/>
    <property type="match status" value="1"/>
</dbReference>
<protein>
    <recommendedName>
        <fullName evidence="4">Lipopolysaccharide export system protein LptA</fullName>
    </recommendedName>
</protein>
<accession>A0A1B4V7A5</accession>
<comment type="function">
    <text evidence="4">Involved in the assembly of lipopolysaccharide (LPS). Required for the translocation of LPS from the inner membrane to the outer membrane. May form a bridge between the inner membrane and the outer membrane, via interactions with LptC and LptD, thereby facilitating LPS transfer across the periplasm.</text>
</comment>
<reference evidence="6 7" key="1">
    <citation type="submission" date="2015-08" db="EMBL/GenBank/DDBJ databases">
        <title>Complete genome sequence of Sulfurifustis variabilis.</title>
        <authorList>
            <person name="Miura A."/>
            <person name="Kojima H."/>
            <person name="Fukui M."/>
        </authorList>
    </citation>
    <scope>NUCLEOTIDE SEQUENCE [LARGE SCALE GENOMIC DNA]</scope>
    <source>
        <strain evidence="7">skN76</strain>
    </source>
</reference>
<feature type="chain" id="PRO_5009003931" description="Lipopolysaccharide export system protein LptA" evidence="4">
    <location>
        <begin position="20"/>
        <end position="163"/>
    </location>
</feature>
<dbReference type="Pfam" id="PF03968">
    <property type="entry name" value="LptD_N"/>
    <property type="match status" value="1"/>
</dbReference>
<dbReference type="GO" id="GO:0030288">
    <property type="term" value="C:outer membrane-bounded periplasmic space"/>
    <property type="evidence" value="ECO:0007669"/>
    <property type="project" value="TreeGrafter"/>
</dbReference>
<dbReference type="PANTHER" id="PTHR36504">
    <property type="entry name" value="LIPOPOLYSACCHARIDE EXPORT SYSTEM PROTEIN LPTA"/>
    <property type="match status" value="1"/>
</dbReference>
<dbReference type="GO" id="GO:0009279">
    <property type="term" value="C:cell outer membrane"/>
    <property type="evidence" value="ECO:0007669"/>
    <property type="project" value="TreeGrafter"/>
</dbReference>
<gene>
    <name evidence="4" type="primary">lptA</name>
    <name evidence="6" type="ORF">SVA_0625</name>
</gene>
<evidence type="ECO:0000259" key="5">
    <source>
        <dbReference type="Pfam" id="PF03968"/>
    </source>
</evidence>
<dbReference type="InterPro" id="IPR005653">
    <property type="entry name" value="OstA-like_N"/>
</dbReference>
<dbReference type="Proteomes" id="UP000218899">
    <property type="component" value="Chromosome"/>
</dbReference>
<evidence type="ECO:0000256" key="3">
    <source>
        <dbReference type="ARBA" id="ARBA00022764"/>
    </source>
</evidence>
<organism evidence="6 7">
    <name type="scientific">Sulfurifustis variabilis</name>
    <dbReference type="NCBI Taxonomy" id="1675686"/>
    <lineage>
        <taxon>Bacteria</taxon>
        <taxon>Pseudomonadati</taxon>
        <taxon>Pseudomonadota</taxon>
        <taxon>Gammaproteobacteria</taxon>
        <taxon>Acidiferrobacterales</taxon>
        <taxon>Acidiferrobacteraceae</taxon>
        <taxon>Sulfurifustis</taxon>
    </lineage>
</organism>
<comment type="subcellular location">
    <subcellularLocation>
        <location evidence="4">Periplasm</location>
    </subcellularLocation>
</comment>
<evidence type="ECO:0000256" key="2">
    <source>
        <dbReference type="ARBA" id="ARBA00022729"/>
    </source>
</evidence>
<dbReference type="InterPro" id="IPR014340">
    <property type="entry name" value="LptA"/>
</dbReference>
<evidence type="ECO:0000256" key="1">
    <source>
        <dbReference type="ARBA" id="ARBA00022448"/>
    </source>
</evidence>
<sequence precursor="true">MCRLAGFALALCAAPAAFALKSDANEPINIRAASVDANEKTGNAVYRGNVVMTQGSLRLEADRVDVAMRDGRLDRAKAFGKPARLRSLADTGEEVRAHATRIDYRARTRVVDLEGKVWIKRGGDVVTGATARYELDTQRFTARGANDGQVTAVIQPRPAETPK</sequence>
<dbReference type="InterPro" id="IPR052037">
    <property type="entry name" value="LPS_export_LptA"/>
</dbReference>
<dbReference type="HAMAP" id="MF_01914">
    <property type="entry name" value="LPS_assembly_LptA"/>
    <property type="match status" value="1"/>
</dbReference>
<dbReference type="GO" id="GO:0001530">
    <property type="term" value="F:lipopolysaccharide binding"/>
    <property type="evidence" value="ECO:0007669"/>
    <property type="project" value="InterPro"/>
</dbReference>
<proteinExistence type="inferred from homology"/>
<dbReference type="NCBIfam" id="TIGR03002">
    <property type="entry name" value="outer_YhbN_LptA"/>
    <property type="match status" value="1"/>
</dbReference>
<evidence type="ECO:0000256" key="4">
    <source>
        <dbReference type="HAMAP-Rule" id="MF_01914"/>
    </source>
</evidence>